<evidence type="ECO:0000313" key="2">
    <source>
        <dbReference type="Proteomes" id="UP000050761"/>
    </source>
</evidence>
<dbReference type="WBParaSite" id="HPBE_0001989101-mRNA-1">
    <property type="protein sequence ID" value="HPBE_0001989101-mRNA-1"/>
    <property type="gene ID" value="HPBE_0001989101"/>
</dbReference>
<sequence>MRSNVLRTDVSSDRWVTPCRPVLIRYSPLQCKQCPGGELSQNSAAHVGMTAAIVPALLITRGLLKKCLAFTSIAWLASKGDDKSFTGRRFFLLQ</sequence>
<dbReference type="AlphaFoldDB" id="A0A183GCJ1"/>
<evidence type="ECO:0000313" key="3">
    <source>
        <dbReference type="WBParaSite" id="HPBE_0001989101-mRNA-1"/>
    </source>
</evidence>
<reference evidence="1 2" key="1">
    <citation type="submission" date="2018-11" db="EMBL/GenBank/DDBJ databases">
        <authorList>
            <consortium name="Pathogen Informatics"/>
        </authorList>
    </citation>
    <scope>NUCLEOTIDE SEQUENCE [LARGE SCALE GENOMIC DNA]</scope>
</reference>
<keyword evidence="2" id="KW-1185">Reference proteome</keyword>
<reference evidence="3" key="2">
    <citation type="submission" date="2019-09" db="UniProtKB">
        <authorList>
            <consortium name="WormBaseParasite"/>
        </authorList>
    </citation>
    <scope>IDENTIFICATION</scope>
</reference>
<name>A0A183GCJ1_HELPZ</name>
<gene>
    <name evidence="1" type="ORF">HPBE_LOCUS19890</name>
</gene>
<proteinExistence type="predicted"/>
<dbReference type="EMBL" id="UZAH01031697">
    <property type="protein sequence ID" value="VDP17241.1"/>
    <property type="molecule type" value="Genomic_DNA"/>
</dbReference>
<evidence type="ECO:0000313" key="1">
    <source>
        <dbReference type="EMBL" id="VDP17241.1"/>
    </source>
</evidence>
<organism evidence="2 3">
    <name type="scientific">Heligmosomoides polygyrus</name>
    <name type="common">Parasitic roundworm</name>
    <dbReference type="NCBI Taxonomy" id="6339"/>
    <lineage>
        <taxon>Eukaryota</taxon>
        <taxon>Metazoa</taxon>
        <taxon>Ecdysozoa</taxon>
        <taxon>Nematoda</taxon>
        <taxon>Chromadorea</taxon>
        <taxon>Rhabditida</taxon>
        <taxon>Rhabditina</taxon>
        <taxon>Rhabditomorpha</taxon>
        <taxon>Strongyloidea</taxon>
        <taxon>Heligmosomidae</taxon>
        <taxon>Heligmosomoides</taxon>
    </lineage>
</organism>
<accession>A0A3P8B467</accession>
<protein>
    <submittedName>
        <fullName evidence="1 3">Uncharacterized protein</fullName>
    </submittedName>
</protein>
<accession>A0A183GCJ1</accession>
<dbReference type="Proteomes" id="UP000050761">
    <property type="component" value="Unassembled WGS sequence"/>
</dbReference>